<dbReference type="Proteomes" id="UP000789920">
    <property type="component" value="Unassembled WGS sequence"/>
</dbReference>
<gene>
    <name evidence="1" type="ORF">RPERSI_LOCUS30027</name>
</gene>
<feature type="non-terminal residue" evidence="1">
    <location>
        <position position="188"/>
    </location>
</feature>
<organism evidence="1 2">
    <name type="scientific">Racocetra persica</name>
    <dbReference type="NCBI Taxonomy" id="160502"/>
    <lineage>
        <taxon>Eukaryota</taxon>
        <taxon>Fungi</taxon>
        <taxon>Fungi incertae sedis</taxon>
        <taxon>Mucoromycota</taxon>
        <taxon>Glomeromycotina</taxon>
        <taxon>Glomeromycetes</taxon>
        <taxon>Diversisporales</taxon>
        <taxon>Gigasporaceae</taxon>
        <taxon>Racocetra</taxon>
    </lineage>
</organism>
<dbReference type="EMBL" id="CAJVQC010115495">
    <property type="protein sequence ID" value="CAG8836701.1"/>
    <property type="molecule type" value="Genomic_DNA"/>
</dbReference>
<evidence type="ECO:0000313" key="1">
    <source>
        <dbReference type="EMBL" id="CAG8836701.1"/>
    </source>
</evidence>
<feature type="non-terminal residue" evidence="1">
    <location>
        <position position="1"/>
    </location>
</feature>
<keyword evidence="2" id="KW-1185">Reference proteome</keyword>
<evidence type="ECO:0000313" key="2">
    <source>
        <dbReference type="Proteomes" id="UP000789920"/>
    </source>
</evidence>
<accession>A0ACA9SDW8</accession>
<name>A0ACA9SDW8_9GLOM</name>
<reference evidence="1" key="1">
    <citation type="submission" date="2021-06" db="EMBL/GenBank/DDBJ databases">
        <authorList>
            <person name="Kallberg Y."/>
            <person name="Tangrot J."/>
            <person name="Rosling A."/>
        </authorList>
    </citation>
    <scope>NUCLEOTIDE SEQUENCE</scope>
    <source>
        <strain evidence="1">MA461A</strain>
    </source>
</reference>
<proteinExistence type="predicted"/>
<comment type="caution">
    <text evidence="1">The sequence shown here is derived from an EMBL/GenBank/DDBJ whole genome shotgun (WGS) entry which is preliminary data.</text>
</comment>
<protein>
    <submittedName>
        <fullName evidence="1">36515_t:CDS:1</fullName>
    </submittedName>
</protein>
<sequence length="188" mass="20663">AVPKLLYPHWNHFLPDTHASLSLTPSLFTLIQYEAMPAIRISSCSVITTMIDGSKQYLAAADDREIKSSFTSLSAKLGAIVRELHTGLLQILSKENHGTILIQLLKCCNTLVNNTSYERLSGGYLSQLYNGIVKFLVHEDNNVRISTMTLISNIVECKSCVEEVENLLQIAIINETLANGTGAIKTLA</sequence>